<dbReference type="EMBL" id="JAUDZG010000001">
    <property type="protein sequence ID" value="KAK3309541.1"/>
    <property type="molecule type" value="Genomic_DNA"/>
</dbReference>
<keyword evidence="5" id="KW-0175">Coiled coil</keyword>
<dbReference type="GeneID" id="87888959"/>
<feature type="region of interest" description="Disordered" evidence="6">
    <location>
        <begin position="69"/>
        <end position="201"/>
    </location>
</feature>
<evidence type="ECO:0000256" key="5">
    <source>
        <dbReference type="SAM" id="Coils"/>
    </source>
</evidence>
<keyword evidence="9" id="KW-1185">Reference proteome</keyword>
<name>A0AAJ0M578_9PEZI</name>
<accession>A0AAJ0M578</accession>
<gene>
    <name evidence="8" type="ORF">B0T15DRAFT_545325</name>
</gene>
<protein>
    <recommendedName>
        <fullName evidence="7">GRF-type domain-containing protein</fullName>
    </recommendedName>
</protein>
<feature type="compositionally biased region" description="Low complexity" evidence="6">
    <location>
        <begin position="215"/>
        <end position="228"/>
    </location>
</feature>
<feature type="compositionally biased region" description="Polar residues" evidence="6">
    <location>
        <begin position="256"/>
        <end position="270"/>
    </location>
</feature>
<reference evidence="8" key="2">
    <citation type="submission" date="2023-06" db="EMBL/GenBank/DDBJ databases">
        <authorList>
            <consortium name="Lawrence Berkeley National Laboratory"/>
            <person name="Mondo S.J."/>
            <person name="Hensen N."/>
            <person name="Bonometti L."/>
            <person name="Westerberg I."/>
            <person name="Brannstrom I.O."/>
            <person name="Guillou S."/>
            <person name="Cros-Aarteil S."/>
            <person name="Calhoun S."/>
            <person name="Haridas S."/>
            <person name="Kuo A."/>
            <person name="Pangilinan J."/>
            <person name="Riley R."/>
            <person name="Labutti K."/>
            <person name="Andreopoulos B."/>
            <person name="Lipzen A."/>
            <person name="Chen C."/>
            <person name="Yanf M."/>
            <person name="Daum C."/>
            <person name="Ng V."/>
            <person name="Clum A."/>
            <person name="Steindorff A."/>
            <person name="Ohm R."/>
            <person name="Martin F."/>
            <person name="Silar P."/>
            <person name="Natvig D."/>
            <person name="Lalanne C."/>
            <person name="Gautier V."/>
            <person name="Ament-Velasquez S.L."/>
            <person name="Kruys A."/>
            <person name="Hutchinson M.I."/>
            <person name="Powell A.J."/>
            <person name="Barry K."/>
            <person name="Miller A.N."/>
            <person name="Grigoriev I.V."/>
            <person name="Debuchy R."/>
            <person name="Gladieux P."/>
            <person name="Thoren M.H."/>
            <person name="Johannesson H."/>
        </authorList>
    </citation>
    <scope>NUCLEOTIDE SEQUENCE</scope>
    <source>
        <strain evidence="8">CBS 333.67</strain>
    </source>
</reference>
<feature type="compositionally biased region" description="Polar residues" evidence="6">
    <location>
        <begin position="308"/>
        <end position="327"/>
    </location>
</feature>
<comment type="caution">
    <text evidence="8">The sequence shown here is derived from an EMBL/GenBank/DDBJ whole genome shotgun (WGS) entry which is preliminary data.</text>
</comment>
<sequence length="426" mass="46700">MASPVHTSPSQSGRELGKYENGKWYCCCNLEAAFYTVKKEGSNKGRRFHRCPKWDDQQCRFYLFEDDAKNSPSTRSPNSVPNSRVQVKRNSLIQAIRNRRARRDLPDSEGASTITEGPIYSPASSRFHTPASHRSFLRTPHLSEPDWGSEEDEGTSGTADGWRQPSRNRYADLPTPTPKRKRPETEGTNAGADAGGPAGDAEFSQIDVDEEELAEMAGEAANQGRPAAPAQPPRPSQGSDFRVTPSRIGMRAASGGLQTPSSRSNVTNPASGNNGLNPGSGNSFTSLVSGTTAVEASQPGSKRRRTTQRFAISTPTASRSSSQGDAETTTTIMDLLKVGERISPLLREKVLECHRRVQNKRLQTIEAQLRFALDAAEEKEVQNARLVREIAMQRMEISGLKDELQALFGLVAARYQNDQNDDDIGH</sequence>
<dbReference type="Proteomes" id="UP001273166">
    <property type="component" value="Unassembled WGS sequence"/>
</dbReference>
<feature type="compositionally biased region" description="Polar residues" evidence="6">
    <location>
        <begin position="284"/>
        <end position="300"/>
    </location>
</feature>
<feature type="compositionally biased region" description="Low complexity" evidence="6">
    <location>
        <begin position="271"/>
        <end position="283"/>
    </location>
</feature>
<dbReference type="GO" id="GO:0008270">
    <property type="term" value="F:zinc ion binding"/>
    <property type="evidence" value="ECO:0007669"/>
    <property type="project" value="UniProtKB-KW"/>
</dbReference>
<proteinExistence type="predicted"/>
<evidence type="ECO:0000313" key="9">
    <source>
        <dbReference type="Proteomes" id="UP001273166"/>
    </source>
</evidence>
<evidence type="ECO:0000256" key="4">
    <source>
        <dbReference type="PROSITE-ProRule" id="PRU01343"/>
    </source>
</evidence>
<dbReference type="InterPro" id="IPR010666">
    <property type="entry name" value="Znf_GRF"/>
</dbReference>
<reference evidence="8" key="1">
    <citation type="journal article" date="2023" name="Mol. Phylogenet. Evol.">
        <title>Genome-scale phylogeny and comparative genomics of the fungal order Sordariales.</title>
        <authorList>
            <person name="Hensen N."/>
            <person name="Bonometti L."/>
            <person name="Westerberg I."/>
            <person name="Brannstrom I.O."/>
            <person name="Guillou S."/>
            <person name="Cros-Aarteil S."/>
            <person name="Calhoun S."/>
            <person name="Haridas S."/>
            <person name="Kuo A."/>
            <person name="Mondo S."/>
            <person name="Pangilinan J."/>
            <person name="Riley R."/>
            <person name="LaButti K."/>
            <person name="Andreopoulos B."/>
            <person name="Lipzen A."/>
            <person name="Chen C."/>
            <person name="Yan M."/>
            <person name="Daum C."/>
            <person name="Ng V."/>
            <person name="Clum A."/>
            <person name="Steindorff A."/>
            <person name="Ohm R.A."/>
            <person name="Martin F."/>
            <person name="Silar P."/>
            <person name="Natvig D.O."/>
            <person name="Lalanne C."/>
            <person name="Gautier V."/>
            <person name="Ament-Velasquez S.L."/>
            <person name="Kruys A."/>
            <person name="Hutchinson M.I."/>
            <person name="Powell A.J."/>
            <person name="Barry K."/>
            <person name="Miller A.N."/>
            <person name="Grigoriev I.V."/>
            <person name="Debuchy R."/>
            <person name="Gladieux P."/>
            <person name="Hiltunen Thoren M."/>
            <person name="Johannesson H."/>
        </authorList>
    </citation>
    <scope>NUCLEOTIDE SEQUENCE</scope>
    <source>
        <strain evidence="8">CBS 333.67</strain>
    </source>
</reference>
<keyword evidence="2 4" id="KW-0863">Zinc-finger</keyword>
<evidence type="ECO:0000313" key="8">
    <source>
        <dbReference type="EMBL" id="KAK3309541.1"/>
    </source>
</evidence>
<feature type="domain" description="GRF-type" evidence="7">
    <location>
        <begin position="26"/>
        <end position="68"/>
    </location>
</feature>
<feature type="region of interest" description="Disordered" evidence="6">
    <location>
        <begin position="215"/>
        <end position="327"/>
    </location>
</feature>
<feature type="coiled-coil region" evidence="5">
    <location>
        <begin position="362"/>
        <end position="403"/>
    </location>
</feature>
<evidence type="ECO:0000259" key="7">
    <source>
        <dbReference type="PROSITE" id="PS51999"/>
    </source>
</evidence>
<dbReference type="AlphaFoldDB" id="A0AAJ0M578"/>
<evidence type="ECO:0000256" key="2">
    <source>
        <dbReference type="ARBA" id="ARBA00022771"/>
    </source>
</evidence>
<dbReference type="RefSeq" id="XP_062725321.1">
    <property type="nucleotide sequence ID" value="XM_062870130.1"/>
</dbReference>
<keyword evidence="1" id="KW-0479">Metal-binding</keyword>
<organism evidence="8 9">
    <name type="scientific">Chaetomium strumarium</name>
    <dbReference type="NCBI Taxonomy" id="1170767"/>
    <lineage>
        <taxon>Eukaryota</taxon>
        <taxon>Fungi</taxon>
        <taxon>Dikarya</taxon>
        <taxon>Ascomycota</taxon>
        <taxon>Pezizomycotina</taxon>
        <taxon>Sordariomycetes</taxon>
        <taxon>Sordariomycetidae</taxon>
        <taxon>Sordariales</taxon>
        <taxon>Chaetomiaceae</taxon>
        <taxon>Chaetomium</taxon>
    </lineage>
</organism>
<evidence type="ECO:0000256" key="1">
    <source>
        <dbReference type="ARBA" id="ARBA00022723"/>
    </source>
</evidence>
<evidence type="ECO:0000256" key="6">
    <source>
        <dbReference type="SAM" id="MobiDB-lite"/>
    </source>
</evidence>
<keyword evidence="3" id="KW-0862">Zinc</keyword>
<feature type="compositionally biased region" description="Polar residues" evidence="6">
    <location>
        <begin position="70"/>
        <end position="93"/>
    </location>
</feature>
<dbReference type="Pfam" id="PF06839">
    <property type="entry name" value="Zn_ribbon_GRF"/>
    <property type="match status" value="1"/>
</dbReference>
<evidence type="ECO:0000256" key="3">
    <source>
        <dbReference type="ARBA" id="ARBA00022833"/>
    </source>
</evidence>
<dbReference type="PROSITE" id="PS51999">
    <property type="entry name" value="ZF_GRF"/>
    <property type="match status" value="1"/>
</dbReference>